<dbReference type="AlphaFoldDB" id="A0A0J9R2K8"/>
<dbReference type="EMBL" id="CM002910">
    <property type="protein sequence ID" value="KMY90059.1"/>
    <property type="molecule type" value="Genomic_DNA"/>
</dbReference>
<evidence type="ECO:0000256" key="13">
    <source>
        <dbReference type="ARBA" id="ARBA00047385"/>
    </source>
</evidence>
<comment type="catalytic activity">
    <reaction evidence="15">
        <text>N-terminal L-methionyl-L-glutaminyl-[protein] + acetyl-CoA = N-terminal N(alpha)-acetyl-L-methionyl-L-glutaminyl-[protein] + CoA + H(+)</text>
        <dbReference type="Rhea" id="RHEA:50492"/>
        <dbReference type="Rhea" id="RHEA-COMP:12698"/>
        <dbReference type="Rhea" id="RHEA-COMP:12699"/>
        <dbReference type="ChEBI" id="CHEBI:15378"/>
        <dbReference type="ChEBI" id="CHEBI:57287"/>
        <dbReference type="ChEBI" id="CHEBI:57288"/>
        <dbReference type="ChEBI" id="CHEBI:133361"/>
        <dbReference type="ChEBI" id="CHEBI:133362"/>
        <dbReference type="EC" id="2.3.1.254"/>
    </reaction>
</comment>
<evidence type="ECO:0000256" key="11">
    <source>
        <dbReference type="ARBA" id="ARBA00042743"/>
    </source>
</evidence>
<evidence type="ECO:0000259" key="17">
    <source>
        <dbReference type="PROSITE" id="PS51186"/>
    </source>
</evidence>
<comment type="similarity">
    <text evidence="3">Belongs to the acetyltransferase family. ARD1 subfamily.</text>
</comment>
<dbReference type="CDD" id="cd04301">
    <property type="entry name" value="NAT_SF"/>
    <property type="match status" value="1"/>
</dbReference>
<name>A0A0J9R2K8_DROSI</name>
<evidence type="ECO:0000256" key="9">
    <source>
        <dbReference type="ARBA" id="ARBA00042702"/>
    </source>
</evidence>
<dbReference type="GO" id="GO:0031416">
    <property type="term" value="C:NatB complex"/>
    <property type="evidence" value="ECO:0007669"/>
    <property type="project" value="TreeGrafter"/>
</dbReference>
<feature type="domain" description="N-acetyltransferase" evidence="17">
    <location>
        <begin position="2"/>
        <end position="156"/>
    </location>
</feature>
<accession>A0A0J9R2K8</accession>
<reference evidence="18" key="2">
    <citation type="submission" date="2014-06" db="EMBL/GenBank/DDBJ databases">
        <authorList>
            <person name="Hu T."/>
            <person name="Eisen M.B."/>
            <person name="Thornton K.R."/>
            <person name="Andolfatto P."/>
        </authorList>
    </citation>
    <scope>NUCLEOTIDE SEQUENCE</scope>
    <source>
        <strain evidence="18">W501</strain>
    </source>
</reference>
<evidence type="ECO:0000256" key="10">
    <source>
        <dbReference type="ARBA" id="ARBA00042723"/>
    </source>
</evidence>
<comment type="catalytic activity">
    <reaction evidence="14">
        <text>N-terminal L-methionyl-L-asparaginyl-[protein] + acetyl-CoA = N-terminal N(alpha)-acetyl-L-methionyl-L-asparaginyl-[protein] + CoA + H(+)</text>
        <dbReference type="Rhea" id="RHEA:50484"/>
        <dbReference type="Rhea" id="RHEA-COMP:12694"/>
        <dbReference type="Rhea" id="RHEA-COMP:12695"/>
        <dbReference type="ChEBI" id="CHEBI:15378"/>
        <dbReference type="ChEBI" id="CHEBI:57287"/>
        <dbReference type="ChEBI" id="CHEBI:57288"/>
        <dbReference type="ChEBI" id="CHEBI:133356"/>
        <dbReference type="ChEBI" id="CHEBI:133358"/>
        <dbReference type="EC" id="2.3.1.254"/>
    </reaction>
</comment>
<evidence type="ECO:0000256" key="4">
    <source>
        <dbReference type="ARBA" id="ARBA00038748"/>
    </source>
</evidence>
<gene>
    <name evidence="18" type="primary">Dsim\GD22076</name>
    <name evidence="18" type="ORF">Dsimw501_GD22076</name>
</gene>
<sequence>MTSFREMRFDDLFKINSLVFDSLTEVYSLTFFVKHFLEFPGLSQIAIAPGSDGRPMGYIFGQYQVKHKQDPYGHVAALTVSPDYRRLGLATALMDFFFMVSDLKGASYVNLFMRISNRAAYQLYTSLGYAHRQTFLDYYPDEPKPESAYELRKYVPRPMEVQ</sequence>
<evidence type="ECO:0000256" key="2">
    <source>
        <dbReference type="ARBA" id="ARBA00023315"/>
    </source>
</evidence>
<organism evidence="18">
    <name type="scientific">Drosophila simulans</name>
    <name type="common">Fruit fly</name>
    <dbReference type="NCBI Taxonomy" id="7240"/>
    <lineage>
        <taxon>Eukaryota</taxon>
        <taxon>Metazoa</taxon>
        <taxon>Ecdysozoa</taxon>
        <taxon>Arthropoda</taxon>
        <taxon>Hexapoda</taxon>
        <taxon>Insecta</taxon>
        <taxon>Pterygota</taxon>
        <taxon>Neoptera</taxon>
        <taxon>Endopterygota</taxon>
        <taxon>Diptera</taxon>
        <taxon>Brachycera</taxon>
        <taxon>Muscomorpha</taxon>
        <taxon>Ephydroidea</taxon>
        <taxon>Drosophilidae</taxon>
        <taxon>Drosophila</taxon>
        <taxon>Sophophora</taxon>
    </lineage>
</organism>
<dbReference type="FunFam" id="3.40.630.30:FF:000335">
    <property type="entry name" value="FI06426p"/>
    <property type="match status" value="1"/>
</dbReference>
<keyword evidence="1 18" id="KW-0808">Transferase</keyword>
<dbReference type="KEGG" id="dsi:Dsimw501_GD22076"/>
<comment type="catalytic activity">
    <reaction evidence="16">
        <text>N-terminal L-methionyl-L-glutamyl-[protein] + acetyl-CoA = N-terminal N(alpha)-acetyl-L-methionyl-L-glutamyl-[protein] + CoA + H(+)</text>
        <dbReference type="Rhea" id="RHEA:50488"/>
        <dbReference type="Rhea" id="RHEA-COMP:12696"/>
        <dbReference type="Rhea" id="RHEA-COMP:12697"/>
        <dbReference type="ChEBI" id="CHEBI:15378"/>
        <dbReference type="ChEBI" id="CHEBI:57287"/>
        <dbReference type="ChEBI" id="CHEBI:57288"/>
        <dbReference type="ChEBI" id="CHEBI:133359"/>
        <dbReference type="ChEBI" id="CHEBI:133360"/>
        <dbReference type="EC" id="2.3.1.254"/>
    </reaction>
</comment>
<reference evidence="18" key="1">
    <citation type="journal article" date="2013" name="Genome Res.">
        <title>A second-generation assembly of the Drosophila simulans genome provides new insights into patterns of lineage-specific divergence.</title>
        <authorList>
            <person name="Hu T.T."/>
            <person name="Eisen M.B."/>
            <person name="Thornton K.R."/>
            <person name="Andolfatto P."/>
        </authorList>
    </citation>
    <scope>NUCLEOTIDE SEQUENCE [LARGE SCALE GENOMIC DNA]</scope>
    <source>
        <strain evidence="18">W501</strain>
    </source>
</reference>
<dbReference type="PANTHER" id="PTHR45910:SF1">
    <property type="entry name" value="N-ALPHA-ACETYLTRANSFERASE 20"/>
    <property type="match status" value="1"/>
</dbReference>
<dbReference type="PROSITE" id="PS51186">
    <property type="entry name" value="GNAT"/>
    <property type="match status" value="1"/>
</dbReference>
<reference evidence="18" key="3">
    <citation type="submission" date="2015-04" db="EMBL/GenBank/DDBJ databases">
        <authorList>
            <consortium name="FlyBase"/>
        </authorList>
    </citation>
    <scope>NUCLEOTIDE SEQUENCE</scope>
    <source>
        <strain evidence="18">W501</strain>
    </source>
</reference>
<evidence type="ECO:0000256" key="15">
    <source>
        <dbReference type="ARBA" id="ARBA00048177"/>
    </source>
</evidence>
<dbReference type="InterPro" id="IPR000182">
    <property type="entry name" value="GNAT_dom"/>
</dbReference>
<comment type="function">
    <text evidence="12">Catalytic subunit of the NatB complex which catalyzes acetylation of the N-terminal methionine residues of peptides beginning with Met-Asp, Met-Glu, Met-Asn and Met-Gln. Proteins with cell cycle functions are overrepresented in the pool of NatB substrates. Required for maintaining the structure and function of actomyosin fibers and for proper cellular migration.</text>
</comment>
<dbReference type="SUPFAM" id="SSF55729">
    <property type="entry name" value="Acyl-CoA N-acyltransferases (Nat)"/>
    <property type="match status" value="1"/>
</dbReference>
<dbReference type="OrthoDB" id="47017at2759"/>
<evidence type="ECO:0000256" key="3">
    <source>
        <dbReference type="ARBA" id="ARBA00025786"/>
    </source>
</evidence>
<dbReference type="GO" id="GO:0120518">
    <property type="term" value="F:protein N-terminal-methionine acetyltransferase activity"/>
    <property type="evidence" value="ECO:0007669"/>
    <property type="project" value="UniProtKB-EC"/>
</dbReference>
<evidence type="ECO:0000256" key="6">
    <source>
        <dbReference type="ARBA" id="ARBA00039529"/>
    </source>
</evidence>
<evidence type="ECO:0000256" key="12">
    <source>
        <dbReference type="ARBA" id="ARBA00046112"/>
    </source>
</evidence>
<keyword evidence="2 18" id="KW-0012">Acyltransferase</keyword>
<protein>
    <recommendedName>
        <fullName evidence="6">N-alpha-acetyltransferase 20</fullName>
        <ecNumber evidence="5">2.3.1.254</ecNumber>
    </recommendedName>
    <alternativeName>
        <fullName evidence="10">Methionine N-acetyltransferase</fullName>
    </alternativeName>
    <alternativeName>
        <fullName evidence="7">N-acetyltransferase 5</fullName>
    </alternativeName>
    <alternativeName>
        <fullName evidence="11">N-terminal acetyltransferase B complex catalytic subunit NAA20</fullName>
    </alternativeName>
    <alternativeName>
        <fullName evidence="9">N-terminal acetyltransferase B complex catalytic subunit NAT5</fullName>
    </alternativeName>
    <alternativeName>
        <fullName evidence="8">NatB catalytic subunit</fullName>
    </alternativeName>
</protein>
<comment type="subunit">
    <text evidence="4">Component of the N-terminal acetyltransferase B (NatB) complex which is composed of NAA20 and NAA25.</text>
</comment>
<evidence type="ECO:0000256" key="1">
    <source>
        <dbReference type="ARBA" id="ARBA00022679"/>
    </source>
</evidence>
<evidence type="ECO:0000256" key="14">
    <source>
        <dbReference type="ARBA" id="ARBA00047402"/>
    </source>
</evidence>
<evidence type="ECO:0000256" key="16">
    <source>
        <dbReference type="ARBA" id="ARBA00048890"/>
    </source>
</evidence>
<dbReference type="PANTHER" id="PTHR45910">
    <property type="entry name" value="N-ALPHA-ACETYLTRANSFERASE 20"/>
    <property type="match status" value="1"/>
</dbReference>
<dbReference type="EC" id="2.3.1.254" evidence="5"/>
<dbReference type="Gene3D" id="3.40.630.30">
    <property type="match status" value="1"/>
</dbReference>
<evidence type="ECO:0000256" key="7">
    <source>
        <dbReference type="ARBA" id="ARBA00041220"/>
    </source>
</evidence>
<dbReference type="Proteomes" id="UP000035880">
    <property type="component" value="Chromosome 2L"/>
</dbReference>
<evidence type="ECO:0000256" key="8">
    <source>
        <dbReference type="ARBA" id="ARBA00042295"/>
    </source>
</evidence>
<comment type="catalytic activity">
    <reaction evidence="13">
        <text>N-terminal L-methionyl-L-aspartyl-[protein] + acetyl-CoA = N-terminal N(alpha)-acetyl-L-methionyl-L-aspartyl-[protein] + CoA + H(+)</text>
        <dbReference type="Rhea" id="RHEA:50480"/>
        <dbReference type="Rhea" id="RHEA-COMP:12692"/>
        <dbReference type="Rhea" id="RHEA-COMP:12693"/>
        <dbReference type="ChEBI" id="CHEBI:15378"/>
        <dbReference type="ChEBI" id="CHEBI:57287"/>
        <dbReference type="ChEBI" id="CHEBI:57288"/>
        <dbReference type="ChEBI" id="CHEBI:133045"/>
        <dbReference type="ChEBI" id="CHEBI:133063"/>
        <dbReference type="EC" id="2.3.1.254"/>
    </reaction>
</comment>
<evidence type="ECO:0000256" key="5">
    <source>
        <dbReference type="ARBA" id="ARBA00039120"/>
    </source>
</evidence>
<proteinExistence type="inferred from homology"/>
<dbReference type="Pfam" id="PF00583">
    <property type="entry name" value="Acetyltransf_1"/>
    <property type="match status" value="1"/>
</dbReference>
<dbReference type="InterPro" id="IPR016181">
    <property type="entry name" value="Acyl_CoA_acyltransferase"/>
</dbReference>
<evidence type="ECO:0000313" key="18">
    <source>
        <dbReference type="EMBL" id="KMY90059.1"/>
    </source>
</evidence>
<dbReference type="Bgee" id="FBgn0193489">
    <property type="expression patterns" value="Expressed in male reproductive system and 2 other cell types or tissues"/>
</dbReference>
<dbReference type="InterPro" id="IPR051646">
    <property type="entry name" value="NatB_acetyltransferase_subunit"/>
</dbReference>